<name>A0A4P9VS52_9GAMM</name>
<dbReference type="RefSeq" id="WP_027707498.1">
    <property type="nucleotide sequence ID" value="NZ_NDXW01000001.1"/>
</dbReference>
<keyword evidence="3" id="KW-0975">Bacterial flagellum</keyword>
<keyword evidence="6" id="KW-1185">Reference proteome</keyword>
<reference evidence="5 6" key="1">
    <citation type="submission" date="2017-04" db="EMBL/GenBank/DDBJ databases">
        <title>Draft genome sequence of Zooshikella ganghwensis VG4 isolated from Red Sea sediments.</title>
        <authorList>
            <person name="Rehman Z."/>
            <person name="Alam I."/>
            <person name="Kamau A."/>
            <person name="Bajic V."/>
            <person name="Leiknes T."/>
        </authorList>
    </citation>
    <scope>NUCLEOTIDE SEQUENCE [LARGE SCALE GENOMIC DNA]</scope>
    <source>
        <strain evidence="5 6">VG4</strain>
    </source>
</reference>
<dbReference type="PANTHER" id="PTHR30435:SF2">
    <property type="entry name" value="FLAGELLAR BASAL-BODY ROD PROTEIN FLGC"/>
    <property type="match status" value="1"/>
</dbReference>
<comment type="caution">
    <text evidence="5">The sequence shown here is derived from an EMBL/GenBank/DDBJ whole genome shotgun (WGS) entry which is preliminary data.</text>
</comment>
<dbReference type="AlphaFoldDB" id="A0A4P9VS52"/>
<dbReference type="InterPro" id="IPR010930">
    <property type="entry name" value="Flg_bb/hook_C_dom"/>
</dbReference>
<evidence type="ECO:0000256" key="1">
    <source>
        <dbReference type="ARBA" id="ARBA00004117"/>
    </source>
</evidence>
<feature type="domain" description="Flagellar basal-body/hook protein C-terminal" evidence="4">
    <location>
        <begin position="80"/>
        <end position="120"/>
    </location>
</feature>
<dbReference type="EMBL" id="NDXW01000001">
    <property type="protein sequence ID" value="RDH46455.1"/>
    <property type="molecule type" value="Genomic_DNA"/>
</dbReference>
<organism evidence="5 6">
    <name type="scientific">Zooshikella ganghwensis</name>
    <dbReference type="NCBI Taxonomy" id="202772"/>
    <lineage>
        <taxon>Bacteria</taxon>
        <taxon>Pseudomonadati</taxon>
        <taxon>Pseudomonadota</taxon>
        <taxon>Gammaproteobacteria</taxon>
        <taxon>Oceanospirillales</taxon>
        <taxon>Zooshikellaceae</taxon>
        <taxon>Zooshikella</taxon>
    </lineage>
</organism>
<dbReference type="GO" id="GO:0071978">
    <property type="term" value="P:bacterial-type flagellum-dependent swarming motility"/>
    <property type="evidence" value="ECO:0007669"/>
    <property type="project" value="TreeGrafter"/>
</dbReference>
<proteinExistence type="inferred from homology"/>
<dbReference type="GO" id="GO:0009425">
    <property type="term" value="C:bacterial-type flagellum basal body"/>
    <property type="evidence" value="ECO:0007669"/>
    <property type="project" value="UniProtKB-SubCell"/>
</dbReference>
<evidence type="ECO:0000256" key="2">
    <source>
        <dbReference type="ARBA" id="ARBA00009677"/>
    </source>
</evidence>
<dbReference type="PANTHER" id="PTHR30435">
    <property type="entry name" value="FLAGELLAR PROTEIN"/>
    <property type="match status" value="1"/>
</dbReference>
<evidence type="ECO:0000259" key="4">
    <source>
        <dbReference type="Pfam" id="PF06429"/>
    </source>
</evidence>
<protein>
    <recommendedName>
        <fullName evidence="4">Flagellar basal-body/hook protein C-terminal domain-containing protein</fullName>
    </recommendedName>
</protein>
<comment type="similarity">
    <text evidence="2">Belongs to the flagella basal body rod proteins family.</text>
</comment>
<evidence type="ECO:0000313" key="5">
    <source>
        <dbReference type="EMBL" id="RDH46455.1"/>
    </source>
</evidence>
<dbReference type="Pfam" id="PF06429">
    <property type="entry name" value="Flg_bbr_C"/>
    <property type="match status" value="1"/>
</dbReference>
<dbReference type="Proteomes" id="UP000257039">
    <property type="component" value="Unassembled WGS sequence"/>
</dbReference>
<evidence type="ECO:0000256" key="3">
    <source>
        <dbReference type="ARBA" id="ARBA00023143"/>
    </source>
</evidence>
<sequence>MDSFALSEIGMSLQKQQLNLIAQNVAHANTVARPGETYRALELVVTNSSEPFSIGQAQVKEIKTQPIKTFNPKHPLASSDGFIERPNINMADQMMKMMMATRAYEANLSVFNASKKMAQLVLER</sequence>
<comment type="subcellular location">
    <subcellularLocation>
        <location evidence="1">Bacterial flagellum basal body</location>
    </subcellularLocation>
</comment>
<gene>
    <name evidence="5" type="ORF">B9G39_25020</name>
</gene>
<evidence type="ECO:0000313" key="6">
    <source>
        <dbReference type="Proteomes" id="UP000257039"/>
    </source>
</evidence>
<accession>A0A4P9VS52</accession>